<organism evidence="2 3">
    <name type="scientific">Blastopirellula marina</name>
    <dbReference type="NCBI Taxonomy" id="124"/>
    <lineage>
        <taxon>Bacteria</taxon>
        <taxon>Pseudomonadati</taxon>
        <taxon>Planctomycetota</taxon>
        <taxon>Planctomycetia</taxon>
        <taxon>Pirellulales</taxon>
        <taxon>Pirellulaceae</taxon>
        <taxon>Blastopirellula</taxon>
    </lineage>
</organism>
<dbReference type="Proteomes" id="UP000239388">
    <property type="component" value="Unassembled WGS sequence"/>
</dbReference>
<keyword evidence="1" id="KW-0472">Membrane</keyword>
<keyword evidence="1" id="KW-0812">Transmembrane</keyword>
<evidence type="ECO:0000313" key="3">
    <source>
        <dbReference type="Proteomes" id="UP000239388"/>
    </source>
</evidence>
<evidence type="ECO:0000256" key="1">
    <source>
        <dbReference type="SAM" id="Phobius"/>
    </source>
</evidence>
<protein>
    <submittedName>
        <fullName evidence="2">Uncharacterized protein</fullName>
    </submittedName>
</protein>
<comment type="caution">
    <text evidence="2">The sequence shown here is derived from an EMBL/GenBank/DDBJ whole genome shotgun (WGS) entry which is preliminary data.</text>
</comment>
<name>A0A2S8F4C7_9BACT</name>
<evidence type="ECO:0000313" key="2">
    <source>
        <dbReference type="EMBL" id="PQO27008.1"/>
    </source>
</evidence>
<feature type="transmembrane region" description="Helical" evidence="1">
    <location>
        <begin position="12"/>
        <end position="36"/>
    </location>
</feature>
<reference evidence="2 3" key="1">
    <citation type="submission" date="2018-02" db="EMBL/GenBank/DDBJ databases">
        <title>Comparative genomes isolates from brazilian mangrove.</title>
        <authorList>
            <person name="Araujo J.E."/>
            <person name="Taketani R.G."/>
            <person name="Silva M.C.P."/>
            <person name="Loureco M.V."/>
            <person name="Andreote F.D."/>
        </authorList>
    </citation>
    <scope>NUCLEOTIDE SEQUENCE [LARGE SCALE GENOMIC DNA]</scope>
    <source>
        <strain evidence="2 3">NAP PRIS-MGV</strain>
    </source>
</reference>
<gene>
    <name evidence="2" type="ORF">C5Y98_27510</name>
</gene>
<accession>A0A2S8F4C7</accession>
<keyword evidence="1" id="KW-1133">Transmembrane helix</keyword>
<dbReference type="AlphaFoldDB" id="A0A2S8F4C7"/>
<dbReference type="RefSeq" id="WP_105359472.1">
    <property type="nucleotide sequence ID" value="NZ_PUIB01000028.1"/>
</dbReference>
<sequence>MSESEEPAKRTGRWPLSIGTFLASFLLLALLLGWWADHQRLANELVDAKFDRELNLRQI</sequence>
<dbReference type="EMBL" id="PUIB01000028">
    <property type="protein sequence ID" value="PQO27008.1"/>
    <property type="molecule type" value="Genomic_DNA"/>
</dbReference>
<proteinExistence type="predicted"/>